<evidence type="ECO:0000313" key="2">
    <source>
        <dbReference type="EMBL" id="MBT0957965.1"/>
    </source>
</evidence>
<dbReference type="RefSeq" id="WP_327794184.1">
    <property type="nucleotide sequence ID" value="NZ_JADQAZ010000002.1"/>
</dbReference>
<organism evidence="2 3">
    <name type="scientific">Harenicola maris</name>
    <dbReference type="NCBI Taxonomy" id="2841044"/>
    <lineage>
        <taxon>Bacteria</taxon>
        <taxon>Pseudomonadati</taxon>
        <taxon>Pseudomonadota</taxon>
        <taxon>Alphaproteobacteria</taxon>
        <taxon>Rhodobacterales</taxon>
        <taxon>Paracoccaceae</taxon>
        <taxon>Harenicola</taxon>
    </lineage>
</organism>
<protein>
    <submittedName>
        <fullName evidence="2">Uncharacterized protein</fullName>
    </submittedName>
</protein>
<evidence type="ECO:0000313" key="3">
    <source>
        <dbReference type="Proteomes" id="UP001315686"/>
    </source>
</evidence>
<feature type="chain" id="PRO_5042858721" evidence="1">
    <location>
        <begin position="32"/>
        <end position="192"/>
    </location>
</feature>
<keyword evidence="1" id="KW-0732">Signal</keyword>
<gene>
    <name evidence="2" type="ORF">IV417_11230</name>
</gene>
<sequence length="192" mass="19811">MIVRRSAAPSPRPPSRMAALALVLSAGAVQAGPAADLMWSHCLGPLLEGVAIDAQDLTPVDHALIAARPPEEGAAVPQSYVDGSGDVTLSVLMPVGNIRGCMVRAYPERDIALSHDDFAAMAQAAGLMLAPECGGALEDGREALLAFGSAPSALGRYVTVAYSTNADGSGPEVMAWETMQPNTPASCERNDQ</sequence>
<dbReference type="EMBL" id="JADQAZ010000002">
    <property type="protein sequence ID" value="MBT0957965.1"/>
    <property type="molecule type" value="Genomic_DNA"/>
</dbReference>
<comment type="caution">
    <text evidence="2">The sequence shown here is derived from an EMBL/GenBank/DDBJ whole genome shotgun (WGS) entry which is preliminary data.</text>
</comment>
<reference evidence="2 3" key="1">
    <citation type="journal article" date="2021" name="Arch. Microbiol.">
        <title>Harenicola maris gen. nov., sp. nov. isolated from the Sea of Japan shallow sediments.</title>
        <authorList>
            <person name="Romanenko L.A."/>
            <person name="Kurilenko V.V."/>
            <person name="Chernysheva N.Y."/>
            <person name="Tekutyeva L.A."/>
            <person name="Velansky P.V."/>
            <person name="Svetashev V.I."/>
            <person name="Isaeva M.P."/>
        </authorList>
    </citation>
    <scope>NUCLEOTIDE SEQUENCE [LARGE SCALE GENOMIC DNA]</scope>
    <source>
        <strain evidence="2 3">KMM 3653</strain>
    </source>
</reference>
<feature type="signal peptide" evidence="1">
    <location>
        <begin position="1"/>
        <end position="31"/>
    </location>
</feature>
<evidence type="ECO:0000256" key="1">
    <source>
        <dbReference type="SAM" id="SignalP"/>
    </source>
</evidence>
<dbReference type="AlphaFoldDB" id="A0AAP2CQR4"/>
<proteinExistence type="predicted"/>
<keyword evidence="3" id="KW-1185">Reference proteome</keyword>
<dbReference type="Proteomes" id="UP001315686">
    <property type="component" value="Unassembled WGS sequence"/>
</dbReference>
<accession>A0AAP2CQR4</accession>
<name>A0AAP2CQR4_9RHOB</name>